<reference evidence="4" key="3">
    <citation type="journal article" date="2022" name="Microb. Genom.">
        <title>A chromosome-scale genome assembly of the tomato pathogen Cladosporium fulvum reveals a compartmentalized genome architecture and the presence of a dispensable chromosome.</title>
        <authorList>
            <person name="Zaccaron A.Z."/>
            <person name="Chen L.H."/>
            <person name="Samaras A."/>
            <person name="Stergiopoulos I."/>
        </authorList>
    </citation>
    <scope>NUCLEOTIDE SEQUENCE</scope>
    <source>
        <strain evidence="4">Race5_Kim</strain>
    </source>
</reference>
<dbReference type="OMA" id="DYRPRLN"/>
<evidence type="ECO:0000256" key="1">
    <source>
        <dbReference type="SAM" id="SignalP"/>
    </source>
</evidence>
<accession>A0A1P8YXY3</accession>
<proteinExistence type="predicted"/>
<dbReference type="InterPro" id="IPR027372">
    <property type="entry name" value="Phytase-like_dom"/>
</dbReference>
<dbReference type="Proteomes" id="UP000756132">
    <property type="component" value="Chromosome 1"/>
</dbReference>
<evidence type="ECO:0000259" key="2">
    <source>
        <dbReference type="Pfam" id="PF13449"/>
    </source>
</evidence>
<gene>
    <name evidence="4" type="ORF">CLAFUR5_01834</name>
</gene>
<dbReference type="KEGG" id="ffu:CLAFUR5_01834"/>
<dbReference type="EMBL" id="KX943146">
    <property type="protein sequence ID" value="AQA29317.1"/>
    <property type="molecule type" value="Genomic_DNA"/>
</dbReference>
<dbReference type="PANTHER" id="PTHR37957">
    <property type="entry name" value="BLR7070 PROTEIN"/>
    <property type="match status" value="1"/>
</dbReference>
<feature type="signal peptide" evidence="1">
    <location>
        <begin position="1"/>
        <end position="20"/>
    </location>
</feature>
<keyword evidence="5" id="KW-1185">Reference proteome</keyword>
<feature type="domain" description="Phytase-like" evidence="2">
    <location>
        <begin position="77"/>
        <end position="387"/>
    </location>
</feature>
<keyword evidence="1" id="KW-0732">Signal</keyword>
<evidence type="ECO:0000313" key="4">
    <source>
        <dbReference type="EMBL" id="UJO12543.1"/>
    </source>
</evidence>
<protein>
    <recommendedName>
        <fullName evidence="2">Phytase-like domain-containing protein</fullName>
    </recommendedName>
</protein>
<dbReference type="GeneID" id="71981712"/>
<dbReference type="PANTHER" id="PTHR37957:SF1">
    <property type="entry name" value="PHYTASE-LIKE DOMAIN-CONTAINING PROTEIN"/>
    <property type="match status" value="1"/>
</dbReference>
<dbReference type="Pfam" id="PF13449">
    <property type="entry name" value="Phytase-like"/>
    <property type="match status" value="1"/>
</dbReference>
<dbReference type="EMBL" id="CP090163">
    <property type="protein sequence ID" value="UJO12543.1"/>
    <property type="molecule type" value="Genomic_DNA"/>
</dbReference>
<dbReference type="OrthoDB" id="425936at2759"/>
<dbReference type="RefSeq" id="XP_047756909.1">
    <property type="nucleotide sequence ID" value="XM_047900982.1"/>
</dbReference>
<reference evidence="4" key="2">
    <citation type="submission" date="2021-12" db="EMBL/GenBank/DDBJ databases">
        <authorList>
            <person name="Zaccaron A."/>
            <person name="Stergiopoulos I."/>
        </authorList>
    </citation>
    <scope>NUCLEOTIDE SEQUENCE</scope>
    <source>
        <strain evidence="4">Race5_Kim</strain>
    </source>
</reference>
<sequence length="518" mass="56428">MLFSKPLLAIVPLAFSLVSAQVNTTICNGKTYVYEELAGYGLISNNATDKFRDTIGGIGSSIAIDKLSWVRVGNSYTGLLYAIPDRGWNTEGTLNFQGRVQKFLVTFTPNEGATAANPGRQNLQFKYLDTVLLTDPRGQPVVGLDAGIRGPYLTFPGFPELSSANYTGDGYGGEGEGGYRVVVDAEGLVLGRDGTWWISDEYGDYIYQFLPTGRMIRAIRPPPAFIPLRNGTISFSSDNPPRYNPALSPVPADVENGRSNNGGLEGLTTNPSGTKLYALTQYALAQDGGNTNRRSRNARMLVYDITGAQPRLESEYVVPLNRIDGTNTAVSQINVARQSELHYISDTQFLTLARDSGRGRGQGPTNTLSRYRSIDVFDTSGATNVAGKADCVGCQVADRATGVLLPNTTASTYCRWLDFNVNSQLNRFGVHNGGAEDEGLLNEKWESIALVAVNRDIFGNARDDEYYMLSFSDNDFITKDGQLKFGQFEYSDGSGYHLDNQALMFKVRLPSGAKPLVA</sequence>
<dbReference type="AlphaFoldDB" id="A0A1P8YXY3"/>
<reference evidence="3" key="1">
    <citation type="submission" date="2016-10" db="EMBL/GenBank/DDBJ databases">
        <title>Novel effectors identified in the apoplast of Cladosporium fulvum-infected tomato.</title>
        <authorList>
            <person name="Mesarich C.H."/>
            <person name="de Wit P.J.G.M."/>
        </authorList>
    </citation>
    <scope>NUCLEOTIDE SEQUENCE</scope>
    <source>
        <strain evidence="3">0WU</strain>
    </source>
</reference>
<organism evidence="3">
    <name type="scientific">Passalora fulva</name>
    <name type="common">Tomato leaf mold</name>
    <name type="synonym">Cladosporium fulvum</name>
    <dbReference type="NCBI Taxonomy" id="5499"/>
    <lineage>
        <taxon>Eukaryota</taxon>
        <taxon>Fungi</taxon>
        <taxon>Dikarya</taxon>
        <taxon>Ascomycota</taxon>
        <taxon>Pezizomycotina</taxon>
        <taxon>Dothideomycetes</taxon>
        <taxon>Dothideomycetidae</taxon>
        <taxon>Mycosphaerellales</taxon>
        <taxon>Mycosphaerellaceae</taxon>
        <taxon>Fulvia</taxon>
    </lineage>
</organism>
<feature type="chain" id="PRO_5040573483" description="Phytase-like domain-containing protein" evidence="1">
    <location>
        <begin position="21"/>
        <end position="518"/>
    </location>
</feature>
<name>A0A1P8YXY3_PASFU</name>
<evidence type="ECO:0000313" key="5">
    <source>
        <dbReference type="Proteomes" id="UP000756132"/>
    </source>
</evidence>
<evidence type="ECO:0000313" key="3">
    <source>
        <dbReference type="EMBL" id="AQA29317.1"/>
    </source>
</evidence>